<evidence type="ECO:0000313" key="2">
    <source>
        <dbReference type="EMBL" id="WVZ26237.1"/>
    </source>
</evidence>
<dbReference type="Proteomes" id="UP001374535">
    <property type="component" value="Chromosome 1"/>
</dbReference>
<feature type="compositionally biased region" description="Basic and acidic residues" evidence="1">
    <location>
        <begin position="1"/>
        <end position="37"/>
    </location>
</feature>
<feature type="region of interest" description="Disordered" evidence="1">
    <location>
        <begin position="1"/>
        <end position="78"/>
    </location>
</feature>
<proteinExistence type="predicted"/>
<keyword evidence="3" id="KW-1185">Reference proteome</keyword>
<evidence type="ECO:0000313" key="3">
    <source>
        <dbReference type="Proteomes" id="UP001374535"/>
    </source>
</evidence>
<feature type="compositionally biased region" description="Basic and acidic residues" evidence="1">
    <location>
        <begin position="44"/>
        <end position="78"/>
    </location>
</feature>
<protein>
    <submittedName>
        <fullName evidence="2">Uncharacterized protein</fullName>
    </submittedName>
</protein>
<name>A0AAQ3SDA9_VIGMU</name>
<sequence>MQTSRKHEIKVPHRCEKPISQEERVSKEKEIKREEMRPAFGGREGYRRWSWEGEERNPPAEAPEKGFGEENETRAEEDRHLLDEAIEILENIVIMRKEKLGTANPDVADENHVNNT</sequence>
<organism evidence="2 3">
    <name type="scientific">Vigna mungo</name>
    <name type="common">Black gram</name>
    <name type="synonym">Phaseolus mungo</name>
    <dbReference type="NCBI Taxonomy" id="3915"/>
    <lineage>
        <taxon>Eukaryota</taxon>
        <taxon>Viridiplantae</taxon>
        <taxon>Streptophyta</taxon>
        <taxon>Embryophyta</taxon>
        <taxon>Tracheophyta</taxon>
        <taxon>Spermatophyta</taxon>
        <taxon>Magnoliopsida</taxon>
        <taxon>eudicotyledons</taxon>
        <taxon>Gunneridae</taxon>
        <taxon>Pentapetalae</taxon>
        <taxon>rosids</taxon>
        <taxon>fabids</taxon>
        <taxon>Fabales</taxon>
        <taxon>Fabaceae</taxon>
        <taxon>Papilionoideae</taxon>
        <taxon>50 kb inversion clade</taxon>
        <taxon>NPAAA clade</taxon>
        <taxon>indigoferoid/millettioid clade</taxon>
        <taxon>Phaseoleae</taxon>
        <taxon>Vigna</taxon>
    </lineage>
</organism>
<dbReference type="AlphaFoldDB" id="A0AAQ3SDA9"/>
<accession>A0AAQ3SDA9</accession>
<dbReference type="EMBL" id="CP144700">
    <property type="protein sequence ID" value="WVZ26237.1"/>
    <property type="molecule type" value="Genomic_DNA"/>
</dbReference>
<reference evidence="2 3" key="1">
    <citation type="journal article" date="2023" name="Life. Sci Alliance">
        <title>Evolutionary insights into 3D genome organization and epigenetic landscape of Vigna mungo.</title>
        <authorList>
            <person name="Junaid A."/>
            <person name="Singh B."/>
            <person name="Bhatia S."/>
        </authorList>
    </citation>
    <scope>NUCLEOTIDE SEQUENCE [LARGE SCALE GENOMIC DNA]</scope>
    <source>
        <strain evidence="2">Urdbean</strain>
    </source>
</reference>
<evidence type="ECO:0000256" key="1">
    <source>
        <dbReference type="SAM" id="MobiDB-lite"/>
    </source>
</evidence>
<gene>
    <name evidence="2" type="ORF">V8G54_004781</name>
</gene>